<dbReference type="InterPro" id="IPR026444">
    <property type="entry name" value="Secre_tail"/>
</dbReference>
<evidence type="ECO:0000259" key="2">
    <source>
        <dbReference type="PROSITE" id="PS50853"/>
    </source>
</evidence>
<dbReference type="SMART" id="SM00635">
    <property type="entry name" value="BID_2"/>
    <property type="match status" value="1"/>
</dbReference>
<dbReference type="RefSeq" id="WP_263052758.1">
    <property type="nucleotide sequence ID" value="NZ_CP106735.1"/>
</dbReference>
<dbReference type="SUPFAM" id="SSF49265">
    <property type="entry name" value="Fibronectin type III"/>
    <property type="match status" value="1"/>
</dbReference>
<dbReference type="InterPro" id="IPR003961">
    <property type="entry name" value="FN3_dom"/>
</dbReference>
<evidence type="ECO:0000256" key="1">
    <source>
        <dbReference type="SAM" id="SignalP"/>
    </source>
</evidence>
<dbReference type="InterPro" id="IPR008964">
    <property type="entry name" value="Invasin/intimin_cell_adhesion"/>
</dbReference>
<dbReference type="Gene3D" id="2.60.40.1080">
    <property type="match status" value="1"/>
</dbReference>
<dbReference type="Pfam" id="PF18962">
    <property type="entry name" value="Por_Secre_tail"/>
    <property type="match status" value="1"/>
</dbReference>
<evidence type="ECO:0000313" key="3">
    <source>
        <dbReference type="EMBL" id="UXX81029.1"/>
    </source>
</evidence>
<name>A0ABY6D4F2_9BACT</name>
<dbReference type="SUPFAM" id="SSF49373">
    <property type="entry name" value="Invasin/intimin cell-adhesion fragments"/>
    <property type="match status" value="1"/>
</dbReference>
<dbReference type="InterPro" id="IPR013783">
    <property type="entry name" value="Ig-like_fold"/>
</dbReference>
<feature type="signal peptide" evidence="1">
    <location>
        <begin position="1"/>
        <end position="19"/>
    </location>
</feature>
<dbReference type="PROSITE" id="PS50853">
    <property type="entry name" value="FN3"/>
    <property type="match status" value="1"/>
</dbReference>
<dbReference type="EMBL" id="CP106735">
    <property type="protein sequence ID" value="UXX81029.1"/>
    <property type="molecule type" value="Genomic_DNA"/>
</dbReference>
<dbReference type="NCBIfam" id="TIGR04183">
    <property type="entry name" value="Por_Secre_tail"/>
    <property type="match status" value="1"/>
</dbReference>
<dbReference type="Proteomes" id="UP001062165">
    <property type="component" value="Chromosome"/>
</dbReference>
<accession>A0ABY6D4F2</accession>
<organism evidence="3 4">
    <name type="scientific">Reichenbachiella carrageenanivorans</name>
    <dbReference type="NCBI Taxonomy" id="2979869"/>
    <lineage>
        <taxon>Bacteria</taxon>
        <taxon>Pseudomonadati</taxon>
        <taxon>Bacteroidota</taxon>
        <taxon>Cytophagia</taxon>
        <taxon>Cytophagales</taxon>
        <taxon>Reichenbachiellaceae</taxon>
        <taxon>Reichenbachiella</taxon>
    </lineage>
</organism>
<evidence type="ECO:0000313" key="4">
    <source>
        <dbReference type="Proteomes" id="UP001062165"/>
    </source>
</evidence>
<dbReference type="SUPFAM" id="SSF110296">
    <property type="entry name" value="Oligoxyloglucan reducing end-specific cellobiohydrolase"/>
    <property type="match status" value="1"/>
</dbReference>
<keyword evidence="1" id="KW-0732">Signal</keyword>
<protein>
    <submittedName>
        <fullName evidence="3">Ig-like domain-containing protein</fullName>
    </submittedName>
</protein>
<feature type="domain" description="Fibronectin type-III" evidence="2">
    <location>
        <begin position="1028"/>
        <end position="1119"/>
    </location>
</feature>
<sequence length="1204" mass="130323">MKKIYYLSCFLMMSFSVIAQDWQSLNPGAGGRVQGLSCDPSVPGRMFVASDMEGFYYSSDYGTSWTWAAQDLPTAFMLMAVGHGNKFYVGHAKGLSVSTNKGATYTTVADTEDKTIGLIEIDPSNANYVYAGNNWRGNDGHLNHYPQQTTDTKEIYYSHNGGATWSKSSWDNYSSGDPQVQSITVDPTNSNDVLIATEDGLYRSTNKGVSWSHQTGPSGIDNTYCWGADLSVDGNWLYALYRKGGRTNLFVKNYPNGAWQDLGSGSWDSHNMWQPEVFQASGNSHYVLIGQRDQNPNEGLFEGRFTVSGNTVSGSYQMIMNHNGTTNNVNYDIGWNYYVANCRNNTYYPASWSGTGYTRGVFTQAQQSYFTGDAALGNSDWRIVSTGYVRSDDGLDFFRSRGTASTFTYDVAVHDNYMIQGQADNLALESWDHGGSWVQSRTSFGVQDGHAVHVLPTSPPTVLMDAASGFGGGNPAANSNLLYKTLDLNTPDHNWQQLASANNRKGLPNNRIWQFREDPNDYKRLYVITHAGLYICDDIVSLINTGSPSFRRINSNTSLGTALSFDPDNSNIVYYKDNSGTHKGTRSGTTYTWVTMTRSSGQTNNLHWGGVAVVKSGANSFVYTYERFKGIVRASSGATQFESSAVLWDADLFNYLDEPAWYDAAEHGINTNGILVDGNVMYIPYHVWEDVRWGYGVVKGTVSSNGSVSWENWTSDLHYSTAKQIKLYDGKVYLATQGAGVLARKTNGGQADDLPSIDESGWTPPAAEPRYNLFTDTDETSGLAWSGFGNVTSSPSSGQVLEGASSRYVQGLDQSVAPGADHSLIIEFDPLEVTGGTLVLKGFGIGGALNSLNVKLLDANGGYVDYPNQSFPSNNWGTIAVAISGGTLDTDSFNRVLIERWGGGVDKLYLDDLHISGGVVNAGSSTTVYVTGVTLTPASVALMTGSTQQLSASVAPSHATNQNVNYTSNNTNVVTVNGAGLVTAIAAGTAIVTVTTVEGAKTDQATITVSPVGNGDCSATSSGGKPNPPCQVWTEVTSPTSVILHWNDNSNNEDFFDIMAQLSGDTWRASSMPDGAENASSVSITGLDYGASYKFRIKSKNGIGASAWVETDQVSLGAGIRYRTDGSYEKSWVAPMLIYPVPATSWMVVESAVSGHAVIRDISGKVVYSFLSNKGVNRLDVSGYQNGTYLLEINQDVKRFLVTH</sequence>
<dbReference type="CDD" id="cd00063">
    <property type="entry name" value="FN3"/>
    <property type="match status" value="1"/>
</dbReference>
<dbReference type="InterPro" id="IPR036116">
    <property type="entry name" value="FN3_sf"/>
</dbReference>
<keyword evidence="4" id="KW-1185">Reference proteome</keyword>
<dbReference type="Pfam" id="PF02368">
    <property type="entry name" value="Big_2"/>
    <property type="match status" value="1"/>
</dbReference>
<reference evidence="3" key="1">
    <citation type="submission" date="2022-10" db="EMBL/GenBank/DDBJ databases">
        <title>Comparative genomics and taxonomic characterization of three novel marine species of genus Reichenbachiella exhibiting antioxidant and polysaccharide degradation activities.</title>
        <authorList>
            <person name="Muhammad N."/>
            <person name="Lee Y.-J."/>
            <person name="Ko J."/>
            <person name="Kim S.-G."/>
        </authorList>
    </citation>
    <scope>NUCLEOTIDE SEQUENCE</scope>
    <source>
        <strain evidence="3">Wsw4-B4</strain>
    </source>
</reference>
<gene>
    <name evidence="3" type="ORF">N7E81_07945</name>
</gene>
<dbReference type="Gene3D" id="2.130.10.10">
    <property type="entry name" value="YVTN repeat-like/Quinoprotein amine dehydrogenase"/>
    <property type="match status" value="2"/>
</dbReference>
<dbReference type="InterPro" id="IPR003343">
    <property type="entry name" value="Big_2"/>
</dbReference>
<dbReference type="Gene3D" id="2.60.40.10">
    <property type="entry name" value="Immunoglobulins"/>
    <property type="match status" value="1"/>
</dbReference>
<dbReference type="InterPro" id="IPR015943">
    <property type="entry name" value="WD40/YVTN_repeat-like_dom_sf"/>
</dbReference>
<feature type="chain" id="PRO_5046997947" evidence="1">
    <location>
        <begin position="20"/>
        <end position="1204"/>
    </location>
</feature>
<dbReference type="SMART" id="SM00060">
    <property type="entry name" value="FN3"/>
    <property type="match status" value="1"/>
</dbReference>
<proteinExistence type="predicted"/>